<sequence>MSQKFTKVYQYLKNDKNFKFYVILLVVFATYGNFSRNQYHVAPTNFFNFLRQDSERLVLDKILIDTKYHNGESVQYKNSNLYGLGWVGDDKFYGYTAQIGLQGHIYSILLHKIGLSIKNLKRIVTLASVIVLMILSYLLGKTLNFQFAIVLFLSFFYSPWIVGFAGNLYWLMFLWFLPAVFIFMVFIDIDKSRKNIWLAGFTIVIFIKSLCGYEYLSTIVLFSLAIFFIAPFLEEKPLTKVRSIKYIILIFSLALLGFSLAILIHAYLRGEGNLLLGLKSIYEKDVLRRTLMGDTTRFNPELDGFRLHDSLNSSIFEVLKIYILGWYDDLLKNISSHNFKFLILLNIYIIFFSTEMLQKKKLNMAIFIVYLAVPLSWFILGKSHSFIHTGHNFVLWYLGFVGVLFYIPIQYIYNFCVRCLREINETNP</sequence>
<feature type="transmembrane region" description="Helical" evidence="1">
    <location>
        <begin position="246"/>
        <end position="268"/>
    </location>
</feature>
<feature type="transmembrane region" description="Helical" evidence="1">
    <location>
        <begin position="168"/>
        <end position="187"/>
    </location>
</feature>
<feature type="transmembrane region" description="Helical" evidence="1">
    <location>
        <begin position="20"/>
        <end position="39"/>
    </location>
</feature>
<feature type="transmembrane region" description="Helical" evidence="1">
    <location>
        <begin position="339"/>
        <end position="357"/>
    </location>
</feature>
<name>A0ABY8MIJ4_9SPIO</name>
<gene>
    <name evidence="2" type="ORF">P0082_02830</name>
</gene>
<evidence type="ECO:0008006" key="4">
    <source>
        <dbReference type="Google" id="ProtNLM"/>
    </source>
</evidence>
<dbReference type="RefSeq" id="WP_326928006.1">
    <property type="nucleotide sequence ID" value="NZ_CP123443.1"/>
</dbReference>
<organism evidence="2 3">
    <name type="scientific">Candidatus Haliotispira prima</name>
    <dbReference type="NCBI Taxonomy" id="3034016"/>
    <lineage>
        <taxon>Bacteria</taxon>
        <taxon>Pseudomonadati</taxon>
        <taxon>Spirochaetota</taxon>
        <taxon>Spirochaetia</taxon>
        <taxon>Spirochaetales</taxon>
        <taxon>Spirochaetaceae</taxon>
        <taxon>Candidatus Haliotispira</taxon>
    </lineage>
</organism>
<keyword evidence="3" id="KW-1185">Reference proteome</keyword>
<feature type="transmembrane region" description="Helical" evidence="1">
    <location>
        <begin position="120"/>
        <end position="138"/>
    </location>
</feature>
<evidence type="ECO:0000313" key="3">
    <source>
        <dbReference type="Proteomes" id="UP001228690"/>
    </source>
</evidence>
<keyword evidence="1" id="KW-1133">Transmembrane helix</keyword>
<accession>A0ABY8MIJ4</accession>
<keyword evidence="1" id="KW-0472">Membrane</keyword>
<feature type="transmembrane region" description="Helical" evidence="1">
    <location>
        <begin position="194"/>
        <end position="210"/>
    </location>
</feature>
<proteinExistence type="predicted"/>
<keyword evidence="1" id="KW-0812">Transmembrane</keyword>
<dbReference type="Proteomes" id="UP001228690">
    <property type="component" value="Chromosome"/>
</dbReference>
<dbReference type="EMBL" id="CP123443">
    <property type="protein sequence ID" value="WGK69814.1"/>
    <property type="molecule type" value="Genomic_DNA"/>
</dbReference>
<protein>
    <recommendedName>
        <fullName evidence="4">Glycosyltransferase RgtA/B/C/D-like domain-containing protein</fullName>
    </recommendedName>
</protein>
<feature type="transmembrane region" description="Helical" evidence="1">
    <location>
        <begin position="216"/>
        <end position="234"/>
    </location>
</feature>
<evidence type="ECO:0000256" key="1">
    <source>
        <dbReference type="SAM" id="Phobius"/>
    </source>
</evidence>
<feature type="transmembrane region" description="Helical" evidence="1">
    <location>
        <begin position="364"/>
        <end position="381"/>
    </location>
</feature>
<reference evidence="2 3" key="1">
    <citation type="submission" date="2023-04" db="EMBL/GenBank/DDBJ databases">
        <title>Spirochaete genome identified in red abalone sample constitutes a novel genus.</title>
        <authorList>
            <person name="Sharma S.P."/>
            <person name="Purcell C.M."/>
            <person name="Hyde J.R."/>
            <person name="Severin A.J."/>
        </authorList>
    </citation>
    <scope>NUCLEOTIDE SEQUENCE [LARGE SCALE GENOMIC DNA]</scope>
    <source>
        <strain evidence="2 3">SP-2023</strain>
    </source>
</reference>
<feature type="transmembrane region" description="Helical" evidence="1">
    <location>
        <begin position="393"/>
        <end position="413"/>
    </location>
</feature>
<evidence type="ECO:0000313" key="2">
    <source>
        <dbReference type="EMBL" id="WGK69814.1"/>
    </source>
</evidence>
<feature type="transmembrane region" description="Helical" evidence="1">
    <location>
        <begin position="145"/>
        <end position="162"/>
    </location>
</feature>